<evidence type="ECO:0000256" key="8">
    <source>
        <dbReference type="ARBA" id="ARBA00023136"/>
    </source>
</evidence>
<dbReference type="EMBL" id="CACRTK010000018">
    <property type="protein sequence ID" value="VYT59088.1"/>
    <property type="molecule type" value="Genomic_DNA"/>
</dbReference>
<keyword evidence="5 9" id="KW-0064">Aspartyl protease</keyword>
<keyword evidence="12" id="KW-0449">Lipoprotein</keyword>
<feature type="active site" evidence="9">
    <location>
        <position position="139"/>
    </location>
</feature>
<evidence type="ECO:0000256" key="10">
    <source>
        <dbReference type="RuleBase" id="RU000594"/>
    </source>
</evidence>
<dbReference type="PANTHER" id="PTHR33695:SF1">
    <property type="entry name" value="LIPOPROTEIN SIGNAL PEPTIDASE"/>
    <property type="match status" value="1"/>
</dbReference>
<gene>
    <name evidence="9 12" type="primary">lspA</name>
    <name evidence="12" type="ORF">LRLFYP97_00700</name>
</gene>
<dbReference type="PANTHER" id="PTHR33695">
    <property type="entry name" value="LIPOPROTEIN SIGNAL PEPTIDASE"/>
    <property type="match status" value="1"/>
</dbReference>
<sequence length="183" mass="20900">MAKTGPSRSRPLTLRLLTALARAQEDFSLLIYVMVAAVLVLLDFGIKTWVRVHIPLGDSQSLIPGVIDLTHIRNTGAAFSMFEGKQWFFYVTTILAFVVVAMLWRDSLHKPFYRMGLTLITAGAIGNFIDRLRFRYVTDMFHLEFLDQWRFNAIFNFADVCITLGVIFVLIYILFDRDKAAVA</sequence>
<evidence type="ECO:0000256" key="6">
    <source>
        <dbReference type="ARBA" id="ARBA00022801"/>
    </source>
</evidence>
<feature type="transmembrane region" description="Helical" evidence="9">
    <location>
        <begin position="111"/>
        <end position="129"/>
    </location>
</feature>
<dbReference type="AlphaFoldDB" id="A0A6N2Y0R6"/>
<protein>
    <recommendedName>
        <fullName evidence="9">Lipoprotein signal peptidase</fullName>
        <ecNumber evidence="9">3.4.23.36</ecNumber>
    </recommendedName>
    <alternativeName>
        <fullName evidence="9">Prolipoprotein signal peptidase</fullName>
    </alternativeName>
    <alternativeName>
        <fullName evidence="9">Signal peptidase II</fullName>
        <shortName evidence="9">SPase II</shortName>
    </alternativeName>
</protein>
<keyword evidence="8 9" id="KW-0472">Membrane</keyword>
<evidence type="ECO:0000256" key="5">
    <source>
        <dbReference type="ARBA" id="ARBA00022750"/>
    </source>
</evidence>
<name>A0A6N2Y0R6_LACRH</name>
<comment type="subcellular location">
    <subcellularLocation>
        <location evidence="9">Cell membrane</location>
        <topology evidence="9">Multi-pass membrane protein</topology>
    </subcellularLocation>
</comment>
<dbReference type="NCBIfam" id="NF040517">
    <property type="entry name" value="Lacto_Palin_RP2"/>
    <property type="match status" value="1"/>
</dbReference>
<keyword evidence="6 9" id="KW-0378">Hydrolase</keyword>
<dbReference type="HAMAP" id="MF_00161">
    <property type="entry name" value="LspA"/>
    <property type="match status" value="1"/>
</dbReference>
<comment type="function">
    <text evidence="9 10">This protein specifically catalyzes the removal of signal peptides from prolipoproteins.</text>
</comment>
<comment type="similarity">
    <text evidence="1 9 11">Belongs to the peptidase A8 family.</text>
</comment>
<feature type="transmembrane region" description="Helical" evidence="9">
    <location>
        <begin position="87"/>
        <end position="104"/>
    </location>
</feature>
<evidence type="ECO:0000256" key="7">
    <source>
        <dbReference type="ARBA" id="ARBA00022989"/>
    </source>
</evidence>
<dbReference type="UniPathway" id="UPA00665"/>
<dbReference type="AntiFam" id="ANF00267">
    <property type="entry name" value="DNA repeat translations related to WP_015765070.1"/>
</dbReference>
<evidence type="ECO:0000256" key="1">
    <source>
        <dbReference type="ARBA" id="ARBA00006139"/>
    </source>
</evidence>
<dbReference type="GO" id="GO:0005886">
    <property type="term" value="C:plasma membrane"/>
    <property type="evidence" value="ECO:0007669"/>
    <property type="project" value="UniProtKB-SubCell"/>
</dbReference>
<keyword evidence="3 9" id="KW-0645">Protease</keyword>
<dbReference type="PROSITE" id="PS00855">
    <property type="entry name" value="SPASE_II"/>
    <property type="match status" value="1"/>
</dbReference>
<proteinExistence type="inferred from homology"/>
<dbReference type="InterPro" id="IPR001872">
    <property type="entry name" value="Peptidase_A8"/>
</dbReference>
<evidence type="ECO:0000313" key="12">
    <source>
        <dbReference type="EMBL" id="VYT59088.1"/>
    </source>
</evidence>
<dbReference type="Pfam" id="PF01252">
    <property type="entry name" value="Peptidase_A8"/>
    <property type="match status" value="1"/>
</dbReference>
<keyword evidence="7 9" id="KW-1133">Transmembrane helix</keyword>
<dbReference type="PRINTS" id="PR00781">
    <property type="entry name" value="LIPOSIGPTASE"/>
</dbReference>
<feature type="active site" evidence="9">
    <location>
        <position position="159"/>
    </location>
</feature>
<feature type="transmembrane region" description="Helical" evidence="9">
    <location>
        <begin position="149"/>
        <end position="175"/>
    </location>
</feature>
<dbReference type="GO" id="GO:0006508">
    <property type="term" value="P:proteolysis"/>
    <property type="evidence" value="ECO:0007669"/>
    <property type="project" value="UniProtKB-KW"/>
</dbReference>
<evidence type="ECO:0000256" key="2">
    <source>
        <dbReference type="ARBA" id="ARBA00022475"/>
    </source>
</evidence>
<accession>A0A6N2Y0R6</accession>
<keyword evidence="4 9" id="KW-0812">Transmembrane</keyword>
<dbReference type="NCBIfam" id="TIGR00077">
    <property type="entry name" value="lspA"/>
    <property type="match status" value="1"/>
</dbReference>
<organism evidence="12">
    <name type="scientific">Lacticaseibacillus rhamnosus</name>
    <name type="common">Lactobacillus rhamnosus</name>
    <dbReference type="NCBI Taxonomy" id="47715"/>
    <lineage>
        <taxon>Bacteria</taxon>
        <taxon>Bacillati</taxon>
        <taxon>Bacillota</taxon>
        <taxon>Bacilli</taxon>
        <taxon>Lactobacillales</taxon>
        <taxon>Lactobacillaceae</taxon>
        <taxon>Lacticaseibacillus</taxon>
    </lineage>
</organism>
<comment type="catalytic activity">
    <reaction evidence="9 10">
        <text>Release of signal peptides from bacterial membrane prolipoproteins. Hydrolyzes -Xaa-Yaa-Zaa-|-(S,diacylglyceryl)Cys-, in which Xaa is hydrophobic (preferably Leu), and Yaa (Ala or Ser) and Zaa (Gly or Ala) have small, neutral side chains.</text>
        <dbReference type="EC" id="3.4.23.36"/>
    </reaction>
</comment>
<reference evidence="12" key="1">
    <citation type="submission" date="2019-11" db="EMBL/GenBank/DDBJ databases">
        <authorList>
            <person name="Feng L."/>
        </authorList>
    </citation>
    <scope>NUCLEOTIDE SEQUENCE</scope>
    <source>
        <strain evidence="12">LrhamnosusLFYP97</strain>
    </source>
</reference>
<feature type="transmembrane region" description="Helical" evidence="9">
    <location>
        <begin position="29"/>
        <end position="50"/>
    </location>
</feature>
<dbReference type="GO" id="GO:0004190">
    <property type="term" value="F:aspartic-type endopeptidase activity"/>
    <property type="evidence" value="ECO:0007669"/>
    <property type="project" value="UniProtKB-UniRule"/>
</dbReference>
<evidence type="ECO:0000256" key="3">
    <source>
        <dbReference type="ARBA" id="ARBA00022670"/>
    </source>
</evidence>
<comment type="pathway">
    <text evidence="9">Protein modification; lipoprotein biosynthesis (signal peptide cleavage).</text>
</comment>
<evidence type="ECO:0000256" key="11">
    <source>
        <dbReference type="RuleBase" id="RU004181"/>
    </source>
</evidence>
<keyword evidence="2 9" id="KW-1003">Cell membrane</keyword>
<evidence type="ECO:0000256" key="4">
    <source>
        <dbReference type="ARBA" id="ARBA00022692"/>
    </source>
</evidence>
<evidence type="ECO:0000256" key="9">
    <source>
        <dbReference type="HAMAP-Rule" id="MF_00161"/>
    </source>
</evidence>
<dbReference type="EC" id="3.4.23.36" evidence="9"/>